<sequence>MILFIVFMMLYRSRLLNEIEFNSSMFYEISVEIFLLYIYKECPSILIHFLKIWTGIINGSRNTFRIDTIDKLIFISAIFSINLSSKLITIVDRSGKLEMTKNKKQKLYIIYFSLVAFPIIDHVAYPWLSILLKQLHRSFEKYLEKYSFKVDNLENKFLILQYYIKSRVTLKIDQSYHDEQILIDFLGTLLNYSSFSNIFL</sequence>
<dbReference type="Proteomes" id="UP000031668">
    <property type="component" value="Unassembled WGS sequence"/>
</dbReference>
<keyword evidence="1" id="KW-1133">Transmembrane helix</keyword>
<protein>
    <submittedName>
        <fullName evidence="3">Uncharacterized protein</fullName>
    </submittedName>
</protein>
<evidence type="ECO:0000256" key="1">
    <source>
        <dbReference type="SAM" id="Phobius"/>
    </source>
</evidence>
<keyword evidence="2" id="KW-0732">Signal</keyword>
<feature type="transmembrane region" description="Helical" evidence="1">
    <location>
        <begin position="108"/>
        <end position="132"/>
    </location>
</feature>
<feature type="signal peptide" evidence="2">
    <location>
        <begin position="1"/>
        <end position="15"/>
    </location>
</feature>
<evidence type="ECO:0000313" key="4">
    <source>
        <dbReference type="Proteomes" id="UP000031668"/>
    </source>
</evidence>
<organism evidence="3 4">
    <name type="scientific">Thelohanellus kitauei</name>
    <name type="common">Myxosporean</name>
    <dbReference type="NCBI Taxonomy" id="669202"/>
    <lineage>
        <taxon>Eukaryota</taxon>
        <taxon>Metazoa</taxon>
        <taxon>Cnidaria</taxon>
        <taxon>Myxozoa</taxon>
        <taxon>Myxosporea</taxon>
        <taxon>Bivalvulida</taxon>
        <taxon>Platysporina</taxon>
        <taxon>Myxobolidae</taxon>
        <taxon>Thelohanellus</taxon>
    </lineage>
</organism>
<accession>A0A0C2N6I2</accession>
<feature type="chain" id="PRO_5012135999" evidence="2">
    <location>
        <begin position="16"/>
        <end position="200"/>
    </location>
</feature>
<gene>
    <name evidence="3" type="ORF">RF11_02517</name>
</gene>
<comment type="caution">
    <text evidence="3">The sequence shown here is derived from an EMBL/GenBank/DDBJ whole genome shotgun (WGS) entry which is preliminary data.</text>
</comment>
<keyword evidence="1" id="KW-0472">Membrane</keyword>
<keyword evidence="4" id="KW-1185">Reference proteome</keyword>
<keyword evidence="1" id="KW-0812">Transmembrane</keyword>
<dbReference type="EMBL" id="JWZT01000004">
    <property type="protein sequence ID" value="KII75226.1"/>
    <property type="molecule type" value="Genomic_DNA"/>
</dbReference>
<dbReference type="AlphaFoldDB" id="A0A0C2N6I2"/>
<evidence type="ECO:0000313" key="3">
    <source>
        <dbReference type="EMBL" id="KII75226.1"/>
    </source>
</evidence>
<reference evidence="3 4" key="1">
    <citation type="journal article" date="2014" name="Genome Biol. Evol.">
        <title>The genome of the myxosporean Thelohanellus kitauei shows adaptations to nutrient acquisition within its fish host.</title>
        <authorList>
            <person name="Yang Y."/>
            <person name="Xiong J."/>
            <person name="Zhou Z."/>
            <person name="Huo F."/>
            <person name="Miao W."/>
            <person name="Ran C."/>
            <person name="Liu Y."/>
            <person name="Zhang J."/>
            <person name="Feng J."/>
            <person name="Wang M."/>
            <person name="Wang M."/>
            <person name="Wang L."/>
            <person name="Yao B."/>
        </authorList>
    </citation>
    <scope>NUCLEOTIDE SEQUENCE [LARGE SCALE GENOMIC DNA]</scope>
    <source>
        <strain evidence="3">Wuqing</strain>
    </source>
</reference>
<evidence type="ECO:0000256" key="2">
    <source>
        <dbReference type="SAM" id="SignalP"/>
    </source>
</evidence>
<proteinExistence type="predicted"/>
<name>A0A0C2N6I2_THEKT</name>